<proteinExistence type="predicted"/>
<protein>
    <submittedName>
        <fullName evidence="1">Uncharacterized protein</fullName>
    </submittedName>
</protein>
<gene>
    <name evidence="1" type="ORF">PoB_001341500</name>
</gene>
<evidence type="ECO:0000313" key="2">
    <source>
        <dbReference type="Proteomes" id="UP000735302"/>
    </source>
</evidence>
<sequence length="132" mass="14087">MLDSVKAVASITKTCSCVTHPKPHITFSRFQRSPSPLSLRSSSTLGSTSWSLFVAAAACLPVFRAISEFLMSRGGLTMRKKQGEPRAATAPPQACILSEPQQPTANEPAVTSALQSYSHNHKCSIGPRCTSP</sequence>
<dbReference type="AlphaFoldDB" id="A0AAV3YVM0"/>
<name>A0AAV3YVM0_9GAST</name>
<evidence type="ECO:0000313" key="1">
    <source>
        <dbReference type="EMBL" id="GFN86909.1"/>
    </source>
</evidence>
<dbReference type="EMBL" id="BLXT01001622">
    <property type="protein sequence ID" value="GFN86909.1"/>
    <property type="molecule type" value="Genomic_DNA"/>
</dbReference>
<organism evidence="1 2">
    <name type="scientific">Plakobranchus ocellatus</name>
    <dbReference type="NCBI Taxonomy" id="259542"/>
    <lineage>
        <taxon>Eukaryota</taxon>
        <taxon>Metazoa</taxon>
        <taxon>Spiralia</taxon>
        <taxon>Lophotrochozoa</taxon>
        <taxon>Mollusca</taxon>
        <taxon>Gastropoda</taxon>
        <taxon>Heterobranchia</taxon>
        <taxon>Euthyneura</taxon>
        <taxon>Panpulmonata</taxon>
        <taxon>Sacoglossa</taxon>
        <taxon>Placobranchoidea</taxon>
        <taxon>Plakobranchidae</taxon>
        <taxon>Plakobranchus</taxon>
    </lineage>
</organism>
<keyword evidence="2" id="KW-1185">Reference proteome</keyword>
<reference evidence="1 2" key="1">
    <citation type="journal article" date="2021" name="Elife">
        <title>Chloroplast acquisition without the gene transfer in kleptoplastic sea slugs, Plakobranchus ocellatus.</title>
        <authorList>
            <person name="Maeda T."/>
            <person name="Takahashi S."/>
            <person name="Yoshida T."/>
            <person name="Shimamura S."/>
            <person name="Takaki Y."/>
            <person name="Nagai Y."/>
            <person name="Toyoda A."/>
            <person name="Suzuki Y."/>
            <person name="Arimoto A."/>
            <person name="Ishii H."/>
            <person name="Satoh N."/>
            <person name="Nishiyama T."/>
            <person name="Hasebe M."/>
            <person name="Maruyama T."/>
            <person name="Minagawa J."/>
            <person name="Obokata J."/>
            <person name="Shigenobu S."/>
        </authorList>
    </citation>
    <scope>NUCLEOTIDE SEQUENCE [LARGE SCALE GENOMIC DNA]</scope>
</reference>
<accession>A0AAV3YVM0</accession>
<comment type="caution">
    <text evidence="1">The sequence shown here is derived from an EMBL/GenBank/DDBJ whole genome shotgun (WGS) entry which is preliminary data.</text>
</comment>
<dbReference type="Proteomes" id="UP000735302">
    <property type="component" value="Unassembled WGS sequence"/>
</dbReference>